<gene>
    <name evidence="2" type="ORF">KOR34_28700</name>
</gene>
<dbReference type="RefSeq" id="WP_197531414.1">
    <property type="nucleotide sequence ID" value="NZ_SIHJ01000001.1"/>
</dbReference>
<evidence type="ECO:0000313" key="3">
    <source>
        <dbReference type="Proteomes" id="UP000316714"/>
    </source>
</evidence>
<evidence type="ECO:0000256" key="1">
    <source>
        <dbReference type="SAM" id="MobiDB-lite"/>
    </source>
</evidence>
<dbReference type="AlphaFoldDB" id="A0A5C5VH17"/>
<proteinExistence type="predicted"/>
<dbReference type="EMBL" id="SIHJ01000001">
    <property type="protein sequence ID" value="TWT37904.1"/>
    <property type="molecule type" value="Genomic_DNA"/>
</dbReference>
<reference evidence="2 3" key="1">
    <citation type="submission" date="2019-02" db="EMBL/GenBank/DDBJ databases">
        <title>Deep-cultivation of Planctomycetes and their phenomic and genomic characterization uncovers novel biology.</title>
        <authorList>
            <person name="Wiegand S."/>
            <person name="Jogler M."/>
            <person name="Boedeker C."/>
            <person name="Pinto D."/>
            <person name="Vollmers J."/>
            <person name="Rivas-Marin E."/>
            <person name="Kohn T."/>
            <person name="Peeters S.H."/>
            <person name="Heuer A."/>
            <person name="Rast P."/>
            <person name="Oberbeckmann S."/>
            <person name="Bunk B."/>
            <person name="Jeske O."/>
            <person name="Meyerdierks A."/>
            <person name="Storesund J.E."/>
            <person name="Kallscheuer N."/>
            <person name="Luecker S."/>
            <person name="Lage O.M."/>
            <person name="Pohl T."/>
            <person name="Merkel B.J."/>
            <person name="Hornburger P."/>
            <person name="Mueller R.-W."/>
            <person name="Bruemmer F."/>
            <person name="Labrenz M."/>
            <person name="Spormann A.M."/>
            <person name="Op Den Camp H."/>
            <person name="Overmann J."/>
            <person name="Amann R."/>
            <person name="Jetten M.S.M."/>
            <person name="Mascher T."/>
            <person name="Medema M.H."/>
            <person name="Devos D.P."/>
            <person name="Kaster A.-K."/>
            <person name="Ovreas L."/>
            <person name="Rohde M."/>
            <person name="Galperin M.Y."/>
            <person name="Jogler C."/>
        </authorList>
    </citation>
    <scope>NUCLEOTIDE SEQUENCE [LARGE SCALE GENOMIC DNA]</scope>
    <source>
        <strain evidence="2 3">KOR34</strain>
    </source>
</reference>
<feature type="compositionally biased region" description="Gly residues" evidence="1">
    <location>
        <begin position="178"/>
        <end position="211"/>
    </location>
</feature>
<feature type="region of interest" description="Disordered" evidence="1">
    <location>
        <begin position="155"/>
        <end position="215"/>
    </location>
</feature>
<feature type="compositionally biased region" description="Basic and acidic residues" evidence="1">
    <location>
        <begin position="155"/>
        <end position="176"/>
    </location>
</feature>
<evidence type="ECO:0000313" key="2">
    <source>
        <dbReference type="EMBL" id="TWT37904.1"/>
    </source>
</evidence>
<name>A0A5C5VH17_9BACT</name>
<organism evidence="2 3">
    <name type="scientific">Posidoniimonas corsicana</name>
    <dbReference type="NCBI Taxonomy" id="1938618"/>
    <lineage>
        <taxon>Bacteria</taxon>
        <taxon>Pseudomonadati</taxon>
        <taxon>Planctomycetota</taxon>
        <taxon>Planctomycetia</taxon>
        <taxon>Pirellulales</taxon>
        <taxon>Lacipirellulaceae</taxon>
        <taxon>Posidoniimonas</taxon>
    </lineage>
</organism>
<accession>A0A5C5VH17</accession>
<dbReference type="Proteomes" id="UP000316714">
    <property type="component" value="Unassembled WGS sequence"/>
</dbReference>
<keyword evidence="3" id="KW-1185">Reference proteome</keyword>
<protein>
    <submittedName>
        <fullName evidence="2">Uncharacterized protein</fullName>
    </submittedName>
</protein>
<feature type="region of interest" description="Disordered" evidence="1">
    <location>
        <begin position="370"/>
        <end position="392"/>
    </location>
</feature>
<sequence>MKASAKNAGFAKALLLNHGEKIGMLIFGGAAAWLLYASLGAEGTDQKPGNLTDIVQTANSNISRFTAADAPDPAEDPEMAIAVADTWEAQAANAVDPKAYDSPTNFVWDAGVVPPIVLRRDPLLLPAVNLEGFGGTAPLATMDEATRKRRELEMLRKERENEKKRELEREANRTAEGDPGGRGGRGGRGAGRGGEFGGGEFGPGFRGGAGGVDDRRRQAPMVRRGGMGVALNGDEHVDLESYACVTAIVPVEDQWKLYKDAFSDALGYSSQRDMPKYLGYFVERMEVGSGAEGKWTPVKFKDPVKNQWLGVVSGASIQRSTQNWVPGMPPLVDGRYFHPELTFPLPPMAGKPFGREVVHSEVPLQMETDAKNANEEDLPVDEGPTGDTPADLLGGGGVDRGFGGEMGGRGFGGRPGGEYGGFSGRGYGGEFGGEMGGRGFGGEFGGEMGGRGFGGGRGGGRPGMGGGEFQITVPQVMVRFFDFSVQQGKRYRYRVQLLLEDPNADPMVSINHLDKEAKQRVEEQAKQKGTKFRKTDWSEPSKIISIPAAGEVYVASVKPAPTRTANGEPSVELLVKSYDIDENNRARQAEHIMPFNRGAVLNRTVDDIEILENGGRTLLTIDSFDFKTNMTLLDIEGGEKIGRDAAAPGRVLLMDASGRLFVQDEFSSKSEVDMHKLIFAEEERGPGGGEFRGGRGGGMDFGRGFEGMDF</sequence>
<comment type="caution">
    <text evidence="2">The sequence shown here is derived from an EMBL/GenBank/DDBJ whole genome shotgun (WGS) entry which is preliminary data.</text>
</comment>